<name>A0A4Z0BJC6_9BURK</name>
<organism evidence="3 4">
    <name type="scientific">Ramlibacter humi</name>
    <dbReference type="NCBI Taxonomy" id="2530451"/>
    <lineage>
        <taxon>Bacteria</taxon>
        <taxon>Pseudomonadati</taxon>
        <taxon>Pseudomonadota</taxon>
        <taxon>Betaproteobacteria</taxon>
        <taxon>Burkholderiales</taxon>
        <taxon>Comamonadaceae</taxon>
        <taxon>Ramlibacter</taxon>
    </lineage>
</organism>
<protein>
    <submittedName>
        <fullName evidence="3">YciI family protein</fullName>
    </submittedName>
</protein>
<feature type="domain" description="YCII-related" evidence="2">
    <location>
        <begin position="1"/>
        <end position="115"/>
    </location>
</feature>
<dbReference type="PANTHER" id="PTHR35174:SF3">
    <property type="entry name" value="BLL7171 PROTEIN"/>
    <property type="match status" value="1"/>
</dbReference>
<accession>A0A4Z0BJC6</accession>
<keyword evidence="4" id="KW-1185">Reference proteome</keyword>
<dbReference type="Pfam" id="PF03795">
    <property type="entry name" value="YCII"/>
    <property type="match status" value="1"/>
</dbReference>
<dbReference type="InterPro" id="IPR011008">
    <property type="entry name" value="Dimeric_a/b-barrel"/>
</dbReference>
<dbReference type="RefSeq" id="WP_135251070.1">
    <property type="nucleotide sequence ID" value="NZ_SMLK01000006.1"/>
</dbReference>
<dbReference type="PANTHER" id="PTHR35174">
    <property type="entry name" value="BLL7171 PROTEIN-RELATED"/>
    <property type="match status" value="1"/>
</dbReference>
<dbReference type="Gene3D" id="3.30.70.1060">
    <property type="entry name" value="Dimeric alpha+beta barrel"/>
    <property type="match status" value="1"/>
</dbReference>
<dbReference type="SUPFAM" id="SSF54909">
    <property type="entry name" value="Dimeric alpha+beta barrel"/>
    <property type="match status" value="1"/>
</dbReference>
<comment type="similarity">
    <text evidence="1">Belongs to the YciI family.</text>
</comment>
<reference evidence="3 4" key="1">
    <citation type="submission" date="2019-03" db="EMBL/GenBank/DDBJ databases">
        <title>Ramlibacter sp. 18x22-1, whole genome shotgun sequence.</title>
        <authorList>
            <person name="Zhang X."/>
            <person name="Feng G."/>
            <person name="Zhu H."/>
        </authorList>
    </citation>
    <scope>NUCLEOTIDE SEQUENCE [LARGE SCALE GENOMIC DNA]</scope>
    <source>
        <strain evidence="3 4">18x22-1</strain>
    </source>
</reference>
<evidence type="ECO:0000256" key="1">
    <source>
        <dbReference type="ARBA" id="ARBA00007689"/>
    </source>
</evidence>
<evidence type="ECO:0000313" key="3">
    <source>
        <dbReference type="EMBL" id="TFY98377.1"/>
    </source>
</evidence>
<sequence length="118" mass="12836">MEYLLLIHSDDAKFAAMPEATRTQAVAAYRAYTEALRGAGVLLGSNRLRPPSASTVVRVKGEKTEVHNGPFAETREALGGYYLIDVPDLDVAVSWAARCPGAAHGSMEVRPVWPMTEY</sequence>
<dbReference type="InterPro" id="IPR005545">
    <property type="entry name" value="YCII"/>
</dbReference>
<comment type="caution">
    <text evidence="3">The sequence shown here is derived from an EMBL/GenBank/DDBJ whole genome shotgun (WGS) entry which is preliminary data.</text>
</comment>
<gene>
    <name evidence="3" type="ORF">EZ216_17470</name>
</gene>
<evidence type="ECO:0000259" key="2">
    <source>
        <dbReference type="Pfam" id="PF03795"/>
    </source>
</evidence>
<evidence type="ECO:0000313" key="4">
    <source>
        <dbReference type="Proteomes" id="UP000297839"/>
    </source>
</evidence>
<dbReference type="Proteomes" id="UP000297839">
    <property type="component" value="Unassembled WGS sequence"/>
</dbReference>
<dbReference type="EMBL" id="SMLK01000006">
    <property type="protein sequence ID" value="TFY98377.1"/>
    <property type="molecule type" value="Genomic_DNA"/>
</dbReference>
<dbReference type="AlphaFoldDB" id="A0A4Z0BJC6"/>
<proteinExistence type="inferred from homology"/>
<dbReference type="OrthoDB" id="9807535at2"/>